<gene>
    <name evidence="1" type="ORF">FGO68_gene10409</name>
</gene>
<organism evidence="1 2">
    <name type="scientific">Halteria grandinella</name>
    <dbReference type="NCBI Taxonomy" id="5974"/>
    <lineage>
        <taxon>Eukaryota</taxon>
        <taxon>Sar</taxon>
        <taxon>Alveolata</taxon>
        <taxon>Ciliophora</taxon>
        <taxon>Intramacronucleata</taxon>
        <taxon>Spirotrichea</taxon>
        <taxon>Stichotrichia</taxon>
        <taxon>Sporadotrichida</taxon>
        <taxon>Halteriidae</taxon>
        <taxon>Halteria</taxon>
    </lineage>
</organism>
<evidence type="ECO:0000313" key="2">
    <source>
        <dbReference type="Proteomes" id="UP000785679"/>
    </source>
</evidence>
<evidence type="ECO:0000313" key="1">
    <source>
        <dbReference type="EMBL" id="TNV76403.1"/>
    </source>
</evidence>
<protein>
    <recommendedName>
        <fullName evidence="3">Ubiquitin-like domain-containing protein</fullName>
    </recommendedName>
</protein>
<accession>A0A8J8NJR6</accession>
<evidence type="ECO:0008006" key="3">
    <source>
        <dbReference type="Google" id="ProtNLM"/>
    </source>
</evidence>
<comment type="caution">
    <text evidence="1">The sequence shown here is derived from an EMBL/GenBank/DDBJ whole genome shotgun (WGS) entry which is preliminary data.</text>
</comment>
<dbReference type="SUPFAM" id="SSF54236">
    <property type="entry name" value="Ubiquitin-like"/>
    <property type="match status" value="1"/>
</dbReference>
<dbReference type="Proteomes" id="UP000785679">
    <property type="component" value="Unassembled WGS sequence"/>
</dbReference>
<dbReference type="Gene3D" id="2.60.120.620">
    <property type="entry name" value="q2cbj1_9rhob like domain"/>
    <property type="match status" value="1"/>
</dbReference>
<sequence length="294" mass="33572">MNIVGIIDQILNYMGNLNHRPIEEPKDLFTVIFKPFVEGFPQSQLTMRVHAAMKVKELRDQFKVEHDIEAQIFQIDLAILQDDKLLQDYDIKEGTEIKYFGILAPVLLDIGVFDEDHYGRLGSEILKQGGECDVKGVVEGLKGNANAKYELYEPGLITEQSIIMLKEFADKRYESERVDDLKIPLHRVDLIELTSEKEVKALERLFSCQYNEILIRRCEAHGKFINFHLDHSKRTLQVALNDDFQGGKLIYLTGGQMHTPARLAGSITIHENDIVHGVSLLNSGIRYGLFMLQT</sequence>
<keyword evidence="2" id="KW-1185">Reference proteome</keyword>
<reference evidence="1" key="1">
    <citation type="submission" date="2019-06" db="EMBL/GenBank/DDBJ databases">
        <authorList>
            <person name="Zheng W."/>
        </authorList>
    </citation>
    <scope>NUCLEOTIDE SEQUENCE</scope>
    <source>
        <strain evidence="1">QDHG01</strain>
    </source>
</reference>
<proteinExistence type="predicted"/>
<name>A0A8J8NJR6_HALGN</name>
<dbReference type="InterPro" id="IPR029071">
    <property type="entry name" value="Ubiquitin-like_domsf"/>
</dbReference>
<dbReference type="EMBL" id="RRYP01013661">
    <property type="protein sequence ID" value="TNV76403.1"/>
    <property type="molecule type" value="Genomic_DNA"/>
</dbReference>
<dbReference type="AlphaFoldDB" id="A0A8J8NJR6"/>